<dbReference type="Pfam" id="PF12946">
    <property type="entry name" value="EGF_MSP1_1"/>
    <property type="match status" value="1"/>
</dbReference>
<dbReference type="InterPro" id="IPR036364">
    <property type="entry name" value="SEA_dom_sf"/>
</dbReference>
<feature type="domain" description="EGF-like" evidence="10">
    <location>
        <begin position="181"/>
        <end position="221"/>
    </location>
</feature>
<keyword evidence="5" id="KW-0677">Repeat</keyword>
<organism evidence="11 12">
    <name type="scientific">Acanthaster planci</name>
    <name type="common">Crown-of-thorns starfish</name>
    <dbReference type="NCBI Taxonomy" id="133434"/>
    <lineage>
        <taxon>Eukaryota</taxon>
        <taxon>Metazoa</taxon>
        <taxon>Echinodermata</taxon>
        <taxon>Eleutherozoa</taxon>
        <taxon>Asterozoa</taxon>
        <taxon>Asteroidea</taxon>
        <taxon>Valvatacea</taxon>
        <taxon>Valvatida</taxon>
        <taxon>Acanthasteridae</taxon>
        <taxon>Acanthaster</taxon>
    </lineage>
</organism>
<dbReference type="GO" id="GO:0005509">
    <property type="term" value="F:calcium ion binding"/>
    <property type="evidence" value="ECO:0007669"/>
    <property type="project" value="InterPro"/>
</dbReference>
<feature type="domain" description="EGF-like" evidence="10">
    <location>
        <begin position="350"/>
        <end position="389"/>
    </location>
</feature>
<comment type="subcellular location">
    <subcellularLocation>
        <location evidence="1">Secreted</location>
    </subcellularLocation>
</comment>
<accession>A0A8B8A268</accession>
<dbReference type="InterPro" id="IPR001881">
    <property type="entry name" value="EGF-like_Ca-bd_dom"/>
</dbReference>
<feature type="domain" description="EGF-like" evidence="10">
    <location>
        <begin position="222"/>
        <end position="264"/>
    </location>
</feature>
<feature type="domain" description="EGF-like" evidence="10">
    <location>
        <begin position="59"/>
        <end position="99"/>
    </location>
</feature>
<dbReference type="OrthoDB" id="4405280at2759"/>
<evidence type="ECO:0000256" key="1">
    <source>
        <dbReference type="ARBA" id="ARBA00004613"/>
    </source>
</evidence>
<feature type="domain" description="EGF-like" evidence="10">
    <location>
        <begin position="265"/>
        <end position="308"/>
    </location>
</feature>
<feature type="domain" description="EGF-like" evidence="10">
    <location>
        <begin position="559"/>
        <end position="599"/>
    </location>
</feature>
<dbReference type="Gene3D" id="2.10.25.10">
    <property type="entry name" value="Laminin"/>
    <property type="match status" value="15"/>
</dbReference>
<dbReference type="Pfam" id="PF12947">
    <property type="entry name" value="EGF_3"/>
    <property type="match status" value="6"/>
</dbReference>
<dbReference type="SUPFAM" id="SSF82671">
    <property type="entry name" value="SEA domain"/>
    <property type="match status" value="1"/>
</dbReference>
<keyword evidence="2" id="KW-0964">Secreted</keyword>
<dbReference type="InterPro" id="IPR000742">
    <property type="entry name" value="EGF"/>
</dbReference>
<dbReference type="GO" id="GO:0005576">
    <property type="term" value="C:extracellular region"/>
    <property type="evidence" value="ECO:0007669"/>
    <property type="project" value="UniProtKB-SubCell"/>
</dbReference>
<evidence type="ECO:0000256" key="6">
    <source>
        <dbReference type="ARBA" id="ARBA00023157"/>
    </source>
</evidence>
<dbReference type="PROSITE" id="PS00010">
    <property type="entry name" value="ASX_HYDROXYL"/>
    <property type="match status" value="13"/>
</dbReference>
<dbReference type="InterPro" id="IPR009030">
    <property type="entry name" value="Growth_fac_rcpt_cys_sf"/>
</dbReference>
<dbReference type="PROSITE" id="PS50026">
    <property type="entry name" value="EGF_3"/>
    <property type="match status" value="15"/>
</dbReference>
<feature type="domain" description="EGF-like" evidence="10">
    <location>
        <begin position="309"/>
        <end position="349"/>
    </location>
</feature>
<feature type="domain" description="EGF-like" evidence="10">
    <location>
        <begin position="471"/>
        <end position="511"/>
    </location>
</feature>
<dbReference type="FunFam" id="2.10.25.10:FF:000038">
    <property type="entry name" value="Fibrillin 2"/>
    <property type="match status" value="7"/>
</dbReference>
<keyword evidence="3 8" id="KW-0245">EGF-like domain</keyword>
<dbReference type="Pfam" id="PF01390">
    <property type="entry name" value="SEA"/>
    <property type="match status" value="1"/>
</dbReference>
<feature type="domain" description="EGF-like" evidence="10">
    <location>
        <begin position="141"/>
        <end position="180"/>
    </location>
</feature>
<keyword evidence="9" id="KW-0812">Transmembrane</keyword>
<dbReference type="Pfam" id="PF07645">
    <property type="entry name" value="EGF_CA"/>
    <property type="match status" value="7"/>
</dbReference>
<dbReference type="SUPFAM" id="SSF57184">
    <property type="entry name" value="Growth factor receptor domain"/>
    <property type="match status" value="5"/>
</dbReference>
<keyword evidence="6 8" id="KW-1015">Disulfide bond</keyword>
<keyword evidence="4" id="KW-0732">Signal</keyword>
<feature type="domain" description="EGF-like" evidence="10">
    <location>
        <begin position="512"/>
        <end position="558"/>
    </location>
</feature>
<dbReference type="InterPro" id="IPR024730">
    <property type="entry name" value="MSP1_EGF_1"/>
</dbReference>
<feature type="transmembrane region" description="Helical" evidence="9">
    <location>
        <begin position="1141"/>
        <end position="1163"/>
    </location>
</feature>
<evidence type="ECO:0000313" key="11">
    <source>
        <dbReference type="Proteomes" id="UP000694845"/>
    </source>
</evidence>
<dbReference type="PROSITE" id="PS01187">
    <property type="entry name" value="EGF_CA"/>
    <property type="match status" value="6"/>
</dbReference>
<keyword evidence="9" id="KW-0472">Membrane</keyword>
<dbReference type="AlphaFoldDB" id="A0A8B8A268"/>
<protein>
    <submittedName>
        <fullName evidence="12">Fibrillin-1-like</fullName>
    </submittedName>
</protein>
<evidence type="ECO:0000256" key="7">
    <source>
        <dbReference type="ARBA" id="ARBA00023180"/>
    </source>
</evidence>
<dbReference type="RefSeq" id="XP_022111457.1">
    <property type="nucleotide sequence ID" value="XM_022255765.1"/>
</dbReference>
<evidence type="ECO:0000256" key="2">
    <source>
        <dbReference type="ARBA" id="ARBA00022525"/>
    </source>
</evidence>
<dbReference type="GeneID" id="110990675"/>
<reference evidence="12" key="1">
    <citation type="submission" date="2025-08" db="UniProtKB">
        <authorList>
            <consortium name="RefSeq"/>
        </authorList>
    </citation>
    <scope>IDENTIFICATION</scope>
</reference>
<dbReference type="SMART" id="SM00179">
    <property type="entry name" value="EGF_CA"/>
    <property type="match status" value="14"/>
</dbReference>
<dbReference type="FunFam" id="2.10.25.10:FF:000014">
    <property type="entry name" value="Latent-transforming growth factor beta-binding protein 3"/>
    <property type="match status" value="2"/>
</dbReference>
<gene>
    <name evidence="12" type="primary">LOC110990675</name>
</gene>
<keyword evidence="7" id="KW-0325">Glycoprotein</keyword>
<dbReference type="PANTHER" id="PTHR24039:SF53">
    <property type="entry name" value="EGF-LIKE DOMAIN-CONTAINING PROTEIN"/>
    <property type="match status" value="1"/>
</dbReference>
<dbReference type="InterPro" id="IPR000082">
    <property type="entry name" value="SEA_dom"/>
</dbReference>
<feature type="domain" description="EGF-like" evidence="10">
    <location>
        <begin position="17"/>
        <end position="58"/>
    </location>
</feature>
<feature type="domain" description="EGF-like" evidence="10">
    <location>
        <begin position="966"/>
        <end position="1002"/>
    </location>
</feature>
<dbReference type="PROSITE" id="PS01186">
    <property type="entry name" value="EGF_2"/>
    <property type="match status" value="15"/>
</dbReference>
<comment type="caution">
    <text evidence="8">Lacks conserved residue(s) required for the propagation of feature annotation.</text>
</comment>
<dbReference type="InterPro" id="IPR024731">
    <property type="entry name" value="NELL2-like_EGF"/>
</dbReference>
<feature type="domain" description="EGF-like" evidence="10">
    <location>
        <begin position="430"/>
        <end position="470"/>
    </location>
</feature>
<dbReference type="OMA" id="CEMDPCH"/>
<dbReference type="Proteomes" id="UP000694845">
    <property type="component" value="Unplaced"/>
</dbReference>
<proteinExistence type="predicted"/>
<evidence type="ECO:0000256" key="4">
    <source>
        <dbReference type="ARBA" id="ARBA00022729"/>
    </source>
</evidence>
<dbReference type="InterPro" id="IPR000152">
    <property type="entry name" value="EGF-type_Asp/Asn_hydroxyl_site"/>
</dbReference>
<dbReference type="InterPro" id="IPR049883">
    <property type="entry name" value="NOTCH1_EGF-like"/>
</dbReference>
<dbReference type="InterPro" id="IPR018097">
    <property type="entry name" value="EGF_Ca-bd_CS"/>
</dbReference>
<dbReference type="PANTHER" id="PTHR24039">
    <property type="entry name" value="FIBRILLIN-RELATED"/>
    <property type="match status" value="1"/>
</dbReference>
<evidence type="ECO:0000256" key="3">
    <source>
        <dbReference type="ARBA" id="ARBA00022536"/>
    </source>
</evidence>
<evidence type="ECO:0000256" key="9">
    <source>
        <dbReference type="SAM" id="Phobius"/>
    </source>
</evidence>
<dbReference type="SMART" id="SM00200">
    <property type="entry name" value="SEA"/>
    <property type="match status" value="2"/>
</dbReference>
<evidence type="ECO:0000256" key="5">
    <source>
        <dbReference type="ARBA" id="ARBA00022737"/>
    </source>
</evidence>
<dbReference type="SMART" id="SM00181">
    <property type="entry name" value="EGF"/>
    <property type="match status" value="17"/>
</dbReference>
<evidence type="ECO:0000313" key="12">
    <source>
        <dbReference type="RefSeq" id="XP_022111457.1"/>
    </source>
</evidence>
<dbReference type="SUPFAM" id="SSF57196">
    <property type="entry name" value="EGF/Laminin"/>
    <property type="match status" value="1"/>
</dbReference>
<dbReference type="CDD" id="cd00054">
    <property type="entry name" value="EGF_CA"/>
    <property type="match status" value="10"/>
</dbReference>
<dbReference type="FunFam" id="2.10.25.10:FF:000506">
    <property type="entry name" value="Adhesion G protein-coupled receptor E1"/>
    <property type="match status" value="1"/>
</dbReference>
<dbReference type="KEGG" id="aplc:110990675"/>
<feature type="domain" description="EGF-like" evidence="10">
    <location>
        <begin position="390"/>
        <end position="429"/>
    </location>
</feature>
<evidence type="ECO:0000256" key="8">
    <source>
        <dbReference type="PROSITE-ProRule" id="PRU00076"/>
    </source>
</evidence>
<name>A0A8B8A268_ACAPL</name>
<feature type="disulfide bond" evidence="8">
    <location>
        <begin position="992"/>
        <end position="1001"/>
    </location>
</feature>
<keyword evidence="9" id="KW-1133">Transmembrane helix</keyword>
<feature type="domain" description="EGF-like" evidence="10">
    <location>
        <begin position="100"/>
        <end position="140"/>
    </location>
</feature>
<feature type="disulfide bond" evidence="8">
    <location>
        <begin position="232"/>
        <end position="249"/>
    </location>
</feature>
<keyword evidence="11" id="KW-1185">Reference proteome</keyword>
<sequence>MCVCKTGFFGNGTNCADENECNNPTQFTCPAQSSCVNTLGSYECLCDTGYSKNGSTCEDVDECTVNGDNCHPNATCTNTAGSFTCTCISGFTGNGVSCVDVNECTNGQAACPALSQCVNTDGSYRCECNEGYKNVTNTCMDVNECEDAASCPVNSTCENSVGSFVCNCDSGFTKNGDACADIDECNLATDDCSQNCMNTMGGYTCTCEDGFDLADNERDCQAADNCTNPDFCSANAICFFNTTSNMDTCRCDNGFEEINDTHCEDFDECATMTDNCDADQGTCTDIPGGYTCSCASGYELASDMRNCFDTDECSGNTNNCDGNATCTNTNGGFNCTCNGGYEGNGTTCANINECVTNQPCHANSTCADNEGSYSCACNTGFVGDGVSCFDINECSMSDICNDSAVCMNTEGSYTCSCNIGYSGDGQTCTDEDECSNNSSCASNSDCTNTMGSFYCECAAGFRGNARVECADINECTEGTHNCDTNADCTNTDGSFACTCRAGYVGNGISCTDIDECTTLDTMFMYAHNCDANAMCSNTAGDFRCDCNAGYSGNGQKCSDNDECTDGSHTCHTSAACMDTDGSYTCTCNSGYMGDGRTCEDIDECFTNTDNCSVSNREKCINTVGGFMCGCQTNYLRVNGDCVATLSRNLVVVFVQIKGISAINALTQVDTQTNRVDLAADVFALLNASSFIEPDLKGVAVTSMSNDTGGTSVTFLVDLDSQTTLTQEQLSQAFIEGLTGSQNDTVEPDSMIKTGSTPTVVEPEINPCEESTDNCYALNYDECIFGGTSDMFTCRTCRTGYAAPAVDGGACTEIFPCANSTVKQACEDKDFVDCVHDGPGQSHCENCLGGWTLVEGRCRKLSQFDGAVSIQEIDGITEFNSDLVNKSSTVFKQLELRFCQLLMDATNATDCEVNNFSNGSIVVNFTLHFLESISKTAEDISTDIIAADNSSTTVTLVPDTITVIAIATPFCEFSSCANGGTCSIVNDEITCKCPVVYTGSNCSEETPLSQFEGRLTLTKINGTAAVYNSDLADNSSTLFMDTAEQVCKFLEDATNATICEINSFSSGSIVVNFALYFLESESKTADEIKNDIIAASNASTDVKVDSSSIVFIAVTTSGPTTTTATTTTTTSPGDGGLSTGEIIGIVVGAVVLVVIIIVIIIVICKYKGRAKVGTSQEEMALQEREQS</sequence>
<evidence type="ECO:0000259" key="10">
    <source>
        <dbReference type="PROSITE" id="PS50026"/>
    </source>
</evidence>